<dbReference type="EMBL" id="UYWW01010833">
    <property type="protein sequence ID" value="VDM18151.1"/>
    <property type="molecule type" value="Genomic_DNA"/>
</dbReference>
<organism evidence="1 2">
    <name type="scientific">Wuchereria bancrofti</name>
    <dbReference type="NCBI Taxonomy" id="6293"/>
    <lineage>
        <taxon>Eukaryota</taxon>
        <taxon>Metazoa</taxon>
        <taxon>Ecdysozoa</taxon>
        <taxon>Nematoda</taxon>
        <taxon>Chromadorea</taxon>
        <taxon>Rhabditida</taxon>
        <taxon>Spirurina</taxon>
        <taxon>Spiruromorpha</taxon>
        <taxon>Filarioidea</taxon>
        <taxon>Onchocercidae</taxon>
        <taxon>Wuchereria</taxon>
    </lineage>
</organism>
<protein>
    <submittedName>
        <fullName evidence="1">Uncharacterized protein</fullName>
    </submittedName>
</protein>
<dbReference type="AlphaFoldDB" id="A0A3P7E6R7"/>
<reference evidence="1 2" key="1">
    <citation type="submission" date="2018-11" db="EMBL/GenBank/DDBJ databases">
        <authorList>
            <consortium name="Pathogen Informatics"/>
        </authorList>
    </citation>
    <scope>NUCLEOTIDE SEQUENCE [LARGE SCALE GENOMIC DNA]</scope>
</reference>
<name>A0A3P7E6R7_WUCBA</name>
<dbReference type="InParanoid" id="A0A3P7E6R7"/>
<accession>A0A3P7E6R7</accession>
<gene>
    <name evidence="1" type="ORF">WBA_LOCUS10012</name>
</gene>
<evidence type="ECO:0000313" key="2">
    <source>
        <dbReference type="Proteomes" id="UP000270924"/>
    </source>
</evidence>
<sequence length="94" mass="9402">MHQAAAAAAAAAQFSPYLLRPSLPVPPPLPTPQTINPSTVTPASVTVSQSLPPMIATTVIPSNTNGVPSCPVSTTGKSVVAPKKGGFDVSDLLA</sequence>
<dbReference type="Proteomes" id="UP000270924">
    <property type="component" value="Unassembled WGS sequence"/>
</dbReference>
<proteinExistence type="predicted"/>
<evidence type="ECO:0000313" key="1">
    <source>
        <dbReference type="EMBL" id="VDM18151.1"/>
    </source>
</evidence>
<keyword evidence="2" id="KW-1185">Reference proteome</keyword>